<dbReference type="EMBL" id="JAUHTQ010000003">
    <property type="protein sequence ID" value="MDN4493230.1"/>
    <property type="molecule type" value="Genomic_DNA"/>
</dbReference>
<gene>
    <name evidence="1" type="ORF">QYB95_06720</name>
</gene>
<organism evidence="1 2">
    <name type="scientific">Ureibacillus aquaedulcis</name>
    <dbReference type="NCBI Taxonomy" id="3058421"/>
    <lineage>
        <taxon>Bacteria</taxon>
        <taxon>Bacillati</taxon>
        <taxon>Bacillota</taxon>
        <taxon>Bacilli</taxon>
        <taxon>Bacillales</taxon>
        <taxon>Caryophanaceae</taxon>
        <taxon>Ureibacillus</taxon>
    </lineage>
</organism>
<dbReference type="PANTHER" id="PTHR42830:SF2">
    <property type="entry name" value="OSMC_OHR FAMILY PROTEIN"/>
    <property type="match status" value="1"/>
</dbReference>
<comment type="caution">
    <text evidence="1">The sequence shown here is derived from an EMBL/GenBank/DDBJ whole genome shotgun (WGS) entry which is preliminary data.</text>
</comment>
<dbReference type="Pfam" id="PF02566">
    <property type="entry name" value="OsmC"/>
    <property type="match status" value="1"/>
</dbReference>
<dbReference type="PANTHER" id="PTHR42830">
    <property type="entry name" value="OSMOTICALLY INDUCIBLE FAMILY PROTEIN"/>
    <property type="match status" value="1"/>
</dbReference>
<name>A0ABT8GP86_9BACL</name>
<evidence type="ECO:0000313" key="2">
    <source>
        <dbReference type="Proteomes" id="UP001172743"/>
    </source>
</evidence>
<proteinExistence type="predicted"/>
<dbReference type="Proteomes" id="UP001172743">
    <property type="component" value="Unassembled WGS sequence"/>
</dbReference>
<dbReference type="InterPro" id="IPR015946">
    <property type="entry name" value="KH_dom-like_a/b"/>
</dbReference>
<sequence length="143" mass="15103">MANIKTVWNGDVKGNGTIQGSGFETKIEIPVEFGGNGEGAEPKGLLLTSAASCYTMTLVAMIEARKLPVDQYTMDSEISYSKEEGFKIVHHPQMVLAAGATEEQVQLANRAFLAADKACAIGNLLKKADVGIDIEGKVSIASA</sequence>
<protein>
    <submittedName>
        <fullName evidence="1">OsmC family protein</fullName>
    </submittedName>
</protein>
<evidence type="ECO:0000313" key="1">
    <source>
        <dbReference type="EMBL" id="MDN4493230.1"/>
    </source>
</evidence>
<accession>A0ABT8GP86</accession>
<dbReference type="SUPFAM" id="SSF82784">
    <property type="entry name" value="OsmC-like"/>
    <property type="match status" value="1"/>
</dbReference>
<dbReference type="InterPro" id="IPR052707">
    <property type="entry name" value="OsmC_Ohr_Peroxiredoxin"/>
</dbReference>
<dbReference type="InterPro" id="IPR003718">
    <property type="entry name" value="OsmC/Ohr_fam"/>
</dbReference>
<reference evidence="1" key="1">
    <citation type="submission" date="2023-07" db="EMBL/GenBank/DDBJ databases">
        <title>Ureibacillus sp. isolated from freshwater well.</title>
        <authorList>
            <person name="Kirdat K."/>
            <person name="Bhatt A."/>
            <person name="Teware R."/>
            <person name="Bhavsar Y."/>
            <person name="Yadav A."/>
        </authorList>
    </citation>
    <scope>NUCLEOTIDE SEQUENCE</scope>
    <source>
        <strain evidence="1">BA0131</strain>
    </source>
</reference>
<dbReference type="InterPro" id="IPR036102">
    <property type="entry name" value="OsmC/Ohrsf"/>
</dbReference>
<dbReference type="Gene3D" id="3.30.300.20">
    <property type="match status" value="1"/>
</dbReference>
<dbReference type="RefSeq" id="WP_301137517.1">
    <property type="nucleotide sequence ID" value="NZ_JAUHTQ010000003.1"/>
</dbReference>
<keyword evidence="2" id="KW-1185">Reference proteome</keyword>